<dbReference type="RefSeq" id="WP_331703460.1">
    <property type="nucleotide sequence ID" value="NZ_JAZHBO010000001.1"/>
</dbReference>
<reference evidence="5 6" key="1">
    <citation type="submission" date="2024-01" db="EMBL/GenBank/DDBJ databases">
        <title>Novel species of the genus Luteimonas isolated from rivers.</title>
        <authorList>
            <person name="Lu H."/>
        </authorList>
    </citation>
    <scope>NUCLEOTIDE SEQUENCE [LARGE SCALE GENOMIC DNA]</scope>
    <source>
        <strain evidence="5 6">FXH3W</strain>
    </source>
</reference>
<sequence length="357" mass="39207">MLPPDWLELTLWSAVERGASDIHVEPFADHVRVRLRVDGFLLETQRLDVADAALIATRIKVAAQLDIAERHVPQDGRLTWQFGQAFVDFRVSVLPTLHGEKAVLRLQDRLASSLDLPAIGLEPEQELLLRRHLDMPHGLILVTGPTGSGKTVTLYAALQYLNRIHRNVSTVEDPIELAIEGINQVAMNPRRGLNFATVMKGFLRQDPDVLMVGEIRDPETADIAVKAAQTGHLVLSTLHTNDAPQAVQRLASLGVPLHDLADSLSLVVAQRLVRRLHNCGGGCRQCNQGFRGRAGIFELLPLAAADRPALQAQQFSLAALREHMRRCGQPSLKESGDTKVAQGITVSAEVIRVCLEN</sequence>
<evidence type="ECO:0000259" key="4">
    <source>
        <dbReference type="PROSITE" id="PS00662"/>
    </source>
</evidence>
<dbReference type="PANTHER" id="PTHR30258">
    <property type="entry name" value="TYPE II SECRETION SYSTEM PROTEIN GSPE-RELATED"/>
    <property type="match status" value="1"/>
</dbReference>
<comment type="similarity">
    <text evidence="1">Belongs to the GSP E family.</text>
</comment>
<name>A0ABU7UYS8_9GAMM</name>
<keyword evidence="2" id="KW-0547">Nucleotide-binding</keyword>
<dbReference type="InterPro" id="IPR027417">
    <property type="entry name" value="P-loop_NTPase"/>
</dbReference>
<gene>
    <name evidence="5" type="ORF">V3390_04095</name>
</gene>
<dbReference type="Pfam" id="PF00437">
    <property type="entry name" value="T2SSE"/>
    <property type="match status" value="1"/>
</dbReference>
<proteinExistence type="inferred from homology"/>
<comment type="caution">
    <text evidence="5">The sequence shown here is derived from an EMBL/GenBank/DDBJ whole genome shotgun (WGS) entry which is preliminary data.</text>
</comment>
<dbReference type="Gene3D" id="3.30.450.90">
    <property type="match status" value="1"/>
</dbReference>
<dbReference type="InterPro" id="IPR001482">
    <property type="entry name" value="T2SS/T4SS_dom"/>
</dbReference>
<evidence type="ECO:0000313" key="6">
    <source>
        <dbReference type="Proteomes" id="UP001356170"/>
    </source>
</evidence>
<dbReference type="EMBL" id="JAZHBO010000001">
    <property type="protein sequence ID" value="MEF2155413.1"/>
    <property type="molecule type" value="Genomic_DNA"/>
</dbReference>
<dbReference type="CDD" id="cd01129">
    <property type="entry name" value="PulE-GspE-like"/>
    <property type="match status" value="1"/>
</dbReference>
<keyword evidence="3" id="KW-0067">ATP-binding</keyword>
<evidence type="ECO:0000256" key="1">
    <source>
        <dbReference type="ARBA" id="ARBA00006611"/>
    </source>
</evidence>
<dbReference type="Gene3D" id="3.40.50.300">
    <property type="entry name" value="P-loop containing nucleotide triphosphate hydrolases"/>
    <property type="match status" value="1"/>
</dbReference>
<protein>
    <submittedName>
        <fullName evidence="5">GspE/PulE family protein</fullName>
    </submittedName>
</protein>
<dbReference type="PANTHER" id="PTHR30258:SF1">
    <property type="entry name" value="PROTEIN TRANSPORT PROTEIN HOFB HOMOLOG"/>
    <property type="match status" value="1"/>
</dbReference>
<dbReference type="Proteomes" id="UP001356170">
    <property type="component" value="Unassembled WGS sequence"/>
</dbReference>
<dbReference type="SUPFAM" id="SSF52540">
    <property type="entry name" value="P-loop containing nucleoside triphosphate hydrolases"/>
    <property type="match status" value="1"/>
</dbReference>
<feature type="domain" description="Bacterial type II secretion system protein E" evidence="4">
    <location>
        <begin position="203"/>
        <end position="217"/>
    </location>
</feature>
<organism evidence="5 6">
    <name type="scientific">Aquilutibacter rugosus</name>
    <dbReference type="NCBI Taxonomy" id="3115820"/>
    <lineage>
        <taxon>Bacteria</taxon>
        <taxon>Pseudomonadati</taxon>
        <taxon>Pseudomonadota</taxon>
        <taxon>Gammaproteobacteria</taxon>
        <taxon>Lysobacterales</taxon>
        <taxon>Lysobacteraceae</taxon>
        <taxon>Aquilutibacter</taxon>
    </lineage>
</organism>
<accession>A0ABU7UYS8</accession>
<dbReference type="PROSITE" id="PS00662">
    <property type="entry name" value="T2SP_E"/>
    <property type="match status" value="1"/>
</dbReference>
<evidence type="ECO:0000256" key="2">
    <source>
        <dbReference type="ARBA" id="ARBA00022741"/>
    </source>
</evidence>
<keyword evidence="6" id="KW-1185">Reference proteome</keyword>
<evidence type="ECO:0000256" key="3">
    <source>
        <dbReference type="ARBA" id="ARBA00022840"/>
    </source>
</evidence>
<evidence type="ECO:0000313" key="5">
    <source>
        <dbReference type="EMBL" id="MEF2155413.1"/>
    </source>
</evidence>